<feature type="non-terminal residue" evidence="1">
    <location>
        <position position="43"/>
    </location>
</feature>
<accession>A0A382AEU8</accession>
<organism evidence="1">
    <name type="scientific">marine metagenome</name>
    <dbReference type="NCBI Taxonomy" id="408172"/>
    <lineage>
        <taxon>unclassified sequences</taxon>
        <taxon>metagenomes</taxon>
        <taxon>ecological metagenomes</taxon>
    </lineage>
</organism>
<protein>
    <submittedName>
        <fullName evidence="1">Uncharacterized protein</fullName>
    </submittedName>
</protein>
<proteinExistence type="predicted"/>
<gene>
    <name evidence="1" type="ORF">METZ01_LOCUS152367</name>
</gene>
<sequence length="43" mass="4950">MTFLEGEVFDSAYFGKDVFVYWVLLSQHPCPCSSNLLISYLTK</sequence>
<name>A0A382AEU8_9ZZZZ</name>
<dbReference type="EMBL" id="UINC01024914">
    <property type="protein sequence ID" value="SVA99513.1"/>
    <property type="molecule type" value="Genomic_DNA"/>
</dbReference>
<dbReference type="AlphaFoldDB" id="A0A382AEU8"/>
<reference evidence="1" key="1">
    <citation type="submission" date="2018-05" db="EMBL/GenBank/DDBJ databases">
        <authorList>
            <person name="Lanie J.A."/>
            <person name="Ng W.-L."/>
            <person name="Kazmierczak K.M."/>
            <person name="Andrzejewski T.M."/>
            <person name="Davidsen T.M."/>
            <person name="Wayne K.J."/>
            <person name="Tettelin H."/>
            <person name="Glass J.I."/>
            <person name="Rusch D."/>
            <person name="Podicherti R."/>
            <person name="Tsui H.-C.T."/>
            <person name="Winkler M.E."/>
        </authorList>
    </citation>
    <scope>NUCLEOTIDE SEQUENCE</scope>
</reference>
<evidence type="ECO:0000313" key="1">
    <source>
        <dbReference type="EMBL" id="SVA99513.1"/>
    </source>
</evidence>